<feature type="domain" description="RNA polymerase sigma factor 70 region 4 type 2" evidence="5">
    <location>
        <begin position="1"/>
        <end position="48"/>
    </location>
</feature>
<dbReference type="InterPro" id="IPR036388">
    <property type="entry name" value="WH-like_DNA-bd_sf"/>
</dbReference>
<keyword evidence="2" id="KW-0805">Transcription regulation</keyword>
<proteinExistence type="inferred from homology"/>
<dbReference type="InterPro" id="IPR013249">
    <property type="entry name" value="RNA_pol_sigma70_r4_t2"/>
</dbReference>
<gene>
    <name evidence="6" type="ORF">SAMN04489732_12194</name>
</gene>
<dbReference type="SUPFAM" id="SSF88659">
    <property type="entry name" value="Sigma3 and sigma4 domains of RNA polymerase sigma factors"/>
    <property type="match status" value="1"/>
</dbReference>
<dbReference type="CDD" id="cd06171">
    <property type="entry name" value="Sigma70_r4"/>
    <property type="match status" value="1"/>
</dbReference>
<evidence type="ECO:0000313" key="7">
    <source>
        <dbReference type="Proteomes" id="UP000198582"/>
    </source>
</evidence>
<dbReference type="EMBL" id="FOEF01000021">
    <property type="protein sequence ID" value="SEP52623.1"/>
    <property type="molecule type" value="Genomic_DNA"/>
</dbReference>
<dbReference type="AlphaFoldDB" id="A0A1H8YKJ9"/>
<evidence type="ECO:0000259" key="5">
    <source>
        <dbReference type="Pfam" id="PF08281"/>
    </source>
</evidence>
<dbReference type="InterPro" id="IPR013324">
    <property type="entry name" value="RNA_pol_sigma_r3/r4-like"/>
</dbReference>
<reference evidence="7" key="1">
    <citation type="submission" date="2016-10" db="EMBL/GenBank/DDBJ databases">
        <authorList>
            <person name="Varghese N."/>
            <person name="Submissions S."/>
        </authorList>
    </citation>
    <scope>NUCLEOTIDE SEQUENCE [LARGE SCALE GENOMIC DNA]</scope>
    <source>
        <strain evidence="7">DSM 44993</strain>
    </source>
</reference>
<dbReference type="Pfam" id="PF08281">
    <property type="entry name" value="Sigma70_r4_2"/>
    <property type="match status" value="1"/>
</dbReference>
<comment type="similarity">
    <text evidence="1">Belongs to the sigma-70 factor family. ECF subfamily.</text>
</comment>
<evidence type="ECO:0000256" key="2">
    <source>
        <dbReference type="ARBA" id="ARBA00023015"/>
    </source>
</evidence>
<dbReference type="GO" id="GO:0016987">
    <property type="term" value="F:sigma factor activity"/>
    <property type="evidence" value="ECO:0007669"/>
    <property type="project" value="UniProtKB-KW"/>
</dbReference>
<keyword evidence="3" id="KW-0731">Sigma factor</keyword>
<evidence type="ECO:0000256" key="1">
    <source>
        <dbReference type="ARBA" id="ARBA00010641"/>
    </source>
</evidence>
<keyword evidence="7" id="KW-1185">Reference proteome</keyword>
<protein>
    <submittedName>
        <fullName evidence="6">Sigma-70, region 4</fullName>
    </submittedName>
</protein>
<dbReference type="STRING" id="394193.SAMN04489732_12194"/>
<organism evidence="6 7">
    <name type="scientific">Amycolatopsis saalfeldensis</name>
    <dbReference type="NCBI Taxonomy" id="394193"/>
    <lineage>
        <taxon>Bacteria</taxon>
        <taxon>Bacillati</taxon>
        <taxon>Actinomycetota</taxon>
        <taxon>Actinomycetes</taxon>
        <taxon>Pseudonocardiales</taxon>
        <taxon>Pseudonocardiaceae</taxon>
        <taxon>Amycolatopsis</taxon>
    </lineage>
</organism>
<accession>A0A1H8YKJ9</accession>
<dbReference type="GO" id="GO:0006352">
    <property type="term" value="P:DNA-templated transcription initiation"/>
    <property type="evidence" value="ECO:0007669"/>
    <property type="project" value="InterPro"/>
</dbReference>
<dbReference type="Proteomes" id="UP000198582">
    <property type="component" value="Unassembled WGS sequence"/>
</dbReference>
<dbReference type="GO" id="GO:0003677">
    <property type="term" value="F:DNA binding"/>
    <property type="evidence" value="ECO:0007669"/>
    <property type="project" value="InterPro"/>
</dbReference>
<evidence type="ECO:0000256" key="3">
    <source>
        <dbReference type="ARBA" id="ARBA00023082"/>
    </source>
</evidence>
<sequence>MLATLTPRQRAMVVLRFLEDLPAAEVAGLLGVVEDTVKSQAARGVEALCEPVRTRLACVIGDAVRSRLSSSAKIERLTIPGETPSADPFLPAATGDSTYQLGVRVTDQHGAGAVYVQLLAVVTTNNSGVLRRDPADAVAVQSPLPPLTAEQAADVVLTRGLIP</sequence>
<dbReference type="Gene3D" id="1.10.10.10">
    <property type="entry name" value="Winged helix-like DNA-binding domain superfamily/Winged helix DNA-binding domain"/>
    <property type="match status" value="1"/>
</dbReference>
<keyword evidence="4" id="KW-0804">Transcription</keyword>
<dbReference type="RefSeq" id="WP_245787673.1">
    <property type="nucleotide sequence ID" value="NZ_FOEF01000021.1"/>
</dbReference>
<evidence type="ECO:0000256" key="4">
    <source>
        <dbReference type="ARBA" id="ARBA00023163"/>
    </source>
</evidence>
<evidence type="ECO:0000313" key="6">
    <source>
        <dbReference type="EMBL" id="SEP52623.1"/>
    </source>
</evidence>
<name>A0A1H8YKJ9_9PSEU</name>